<feature type="non-terminal residue" evidence="3">
    <location>
        <position position="1"/>
    </location>
</feature>
<accession>X1RHP3</accession>
<name>X1RHP3_9ZZZZ</name>
<feature type="region of interest" description="Disordered" evidence="1">
    <location>
        <begin position="415"/>
        <end position="434"/>
    </location>
</feature>
<organism evidence="3">
    <name type="scientific">marine sediment metagenome</name>
    <dbReference type="NCBI Taxonomy" id="412755"/>
    <lineage>
        <taxon>unclassified sequences</taxon>
        <taxon>metagenomes</taxon>
        <taxon>ecological metagenomes</taxon>
    </lineage>
</organism>
<evidence type="ECO:0000256" key="1">
    <source>
        <dbReference type="SAM" id="MobiDB-lite"/>
    </source>
</evidence>
<reference evidence="3" key="1">
    <citation type="journal article" date="2014" name="Front. Microbiol.">
        <title>High frequency of phylogenetically diverse reductive dehalogenase-homologous genes in deep subseafloor sedimentary metagenomes.</title>
        <authorList>
            <person name="Kawai M."/>
            <person name="Futagami T."/>
            <person name="Toyoda A."/>
            <person name="Takaki Y."/>
            <person name="Nishi S."/>
            <person name="Hori S."/>
            <person name="Arai W."/>
            <person name="Tsubouchi T."/>
            <person name="Morono Y."/>
            <person name="Uchiyama I."/>
            <person name="Ito T."/>
            <person name="Fujiyama A."/>
            <person name="Inagaki F."/>
            <person name="Takami H."/>
        </authorList>
    </citation>
    <scope>NUCLEOTIDE SEQUENCE</scope>
    <source>
        <strain evidence="3">Expedition CK06-06</strain>
    </source>
</reference>
<proteinExistence type="predicted"/>
<dbReference type="SUPFAM" id="SSF53098">
    <property type="entry name" value="Ribonuclease H-like"/>
    <property type="match status" value="1"/>
</dbReference>
<dbReference type="GO" id="GO:0006313">
    <property type="term" value="P:DNA transposition"/>
    <property type="evidence" value="ECO:0007669"/>
    <property type="project" value="InterPro"/>
</dbReference>
<dbReference type="InterPro" id="IPR047654">
    <property type="entry name" value="IS1634_transpos"/>
</dbReference>
<comment type="caution">
    <text evidence="3">The sequence shown here is derived from an EMBL/GenBank/DDBJ whole genome shotgun (WGS) entry which is preliminary data.</text>
</comment>
<feature type="domain" description="Transposase IS4-like" evidence="2">
    <location>
        <begin position="60"/>
        <end position="356"/>
    </location>
</feature>
<dbReference type="GO" id="GO:0003677">
    <property type="term" value="F:DNA binding"/>
    <property type="evidence" value="ECO:0007669"/>
    <property type="project" value="InterPro"/>
</dbReference>
<dbReference type="Pfam" id="PF01609">
    <property type="entry name" value="DDE_Tnp_1"/>
    <property type="match status" value="1"/>
</dbReference>
<dbReference type="EMBL" id="BARW01002016">
    <property type="protein sequence ID" value="GAI66471.1"/>
    <property type="molecule type" value="Genomic_DNA"/>
</dbReference>
<dbReference type="InterPro" id="IPR002559">
    <property type="entry name" value="Transposase_11"/>
</dbReference>
<dbReference type="AlphaFoldDB" id="X1RHP3"/>
<dbReference type="GO" id="GO:0004803">
    <property type="term" value="F:transposase activity"/>
    <property type="evidence" value="ECO:0007669"/>
    <property type="project" value="InterPro"/>
</dbReference>
<dbReference type="PANTHER" id="PTHR34614">
    <property type="match status" value="1"/>
</dbReference>
<evidence type="ECO:0000259" key="2">
    <source>
        <dbReference type="Pfam" id="PF01609"/>
    </source>
</evidence>
<protein>
    <recommendedName>
        <fullName evidence="2">Transposase IS4-like domain-containing protein</fullName>
    </recommendedName>
</protein>
<dbReference type="InterPro" id="IPR012337">
    <property type="entry name" value="RNaseH-like_sf"/>
</dbReference>
<sequence>PDWLAAECLSKLQRVKVRHRQLNQWYRTLDALLAAKEKIEEALYQRVRDLFSLKVDLVFYDLTSSYFCRKQPKGKLRRHGVSKDKRPRQVQVVLGVVMANGFPIAHHVFPGNTADKSTLQKVMTDLQKRFGLGHVMVVSDRGLVSEENLAFLTEQNLSYLLGIGSRRSDEALEVLKRLNYRRWLQIDQGNRVQEIALKDKTIRYFVIDSAERKDYEQSMRERSMQRAKEQLQKVAQAVKAGRLKDPARIGARANRAVANNHGHRYFSWEVPRPGQFHFFEDPQKLPAERSREGKYILKTEDLRMTAGEAVACYKELNTVEQGFRDLKDVIEMRPVYHKTDERIEAHIFVASMALFLKRVLEHQLASELPEISATDAFAAMKSMGIAELEFNGQSRRLVSAGGRDARRIAAALGIRDLAPPTPENTGPERPKTQM</sequence>
<dbReference type="PANTHER" id="PTHR34614:SF2">
    <property type="entry name" value="TRANSPOSASE IS4-LIKE DOMAIN-CONTAINING PROTEIN"/>
    <property type="match status" value="1"/>
</dbReference>
<evidence type="ECO:0000313" key="3">
    <source>
        <dbReference type="EMBL" id="GAI66471.1"/>
    </source>
</evidence>
<dbReference type="NCBIfam" id="NF033559">
    <property type="entry name" value="transpos_IS1634"/>
    <property type="match status" value="1"/>
</dbReference>
<gene>
    <name evidence="3" type="ORF">S12H4_05917</name>
</gene>